<accession>A0A226D1T5</accession>
<gene>
    <name evidence="3" type="ORF">Fcan01_26524</name>
</gene>
<evidence type="ECO:0000313" key="4">
    <source>
        <dbReference type="Proteomes" id="UP000198287"/>
    </source>
</evidence>
<feature type="transmembrane region" description="Helical" evidence="2">
    <location>
        <begin position="211"/>
        <end position="234"/>
    </location>
</feature>
<keyword evidence="4" id="KW-1185">Reference proteome</keyword>
<dbReference type="EMBL" id="LNIX01000044">
    <property type="protein sequence ID" value="OXA38601.1"/>
    <property type="molecule type" value="Genomic_DNA"/>
</dbReference>
<reference evidence="3 4" key="1">
    <citation type="submission" date="2015-12" db="EMBL/GenBank/DDBJ databases">
        <title>The genome of Folsomia candida.</title>
        <authorList>
            <person name="Faddeeva A."/>
            <person name="Derks M.F."/>
            <person name="Anvar Y."/>
            <person name="Smit S."/>
            <person name="Van Straalen N."/>
            <person name="Roelofs D."/>
        </authorList>
    </citation>
    <scope>NUCLEOTIDE SEQUENCE [LARGE SCALE GENOMIC DNA]</scope>
    <source>
        <strain evidence="3 4">VU population</strain>
        <tissue evidence="3">Whole body</tissue>
    </source>
</reference>
<proteinExistence type="predicted"/>
<dbReference type="Proteomes" id="UP000198287">
    <property type="component" value="Unassembled WGS sequence"/>
</dbReference>
<sequence length="334" mass="37420">MSDESDSEEHFHDSGSEEEDGDDSDSATESDSEDDSDSLDGTANNDPAFRENEPFAPVVEDFGESDDKIRPEFGVSRRTSPLQMLQKFLIGTYCNMESNVKLHSFTMELISIKRPPALRGTQPLSRPHIEDLLLSVGKYPIRGVQFIGYLPLSVVSIVSICPDGRKLKLKSLLFRWSRIPFISQIAFLLGYAVIISYFVKVSQDKNAIDPLIAVASDSVIILTLTISCCLNSVGNRFLGLINVRETLKFWDDHCKLLERIGPLWTTPKTLKRLRLQCRNHFVRNCVLLSIPVICILSADTIFSRGSESSERPDITRKFGDEFQRVTGLSPISPS</sequence>
<evidence type="ECO:0000256" key="2">
    <source>
        <dbReference type="SAM" id="Phobius"/>
    </source>
</evidence>
<feature type="region of interest" description="Disordered" evidence="1">
    <location>
        <begin position="1"/>
        <end position="74"/>
    </location>
</feature>
<feature type="transmembrane region" description="Helical" evidence="2">
    <location>
        <begin position="181"/>
        <end position="199"/>
    </location>
</feature>
<protein>
    <submittedName>
        <fullName evidence="3">Uncharacterized protein</fullName>
    </submittedName>
</protein>
<name>A0A226D1T5_FOLCA</name>
<keyword evidence="2" id="KW-0812">Transmembrane</keyword>
<keyword evidence="2" id="KW-1133">Transmembrane helix</keyword>
<keyword evidence="2" id="KW-0472">Membrane</keyword>
<organism evidence="3 4">
    <name type="scientific">Folsomia candida</name>
    <name type="common">Springtail</name>
    <dbReference type="NCBI Taxonomy" id="158441"/>
    <lineage>
        <taxon>Eukaryota</taxon>
        <taxon>Metazoa</taxon>
        <taxon>Ecdysozoa</taxon>
        <taxon>Arthropoda</taxon>
        <taxon>Hexapoda</taxon>
        <taxon>Collembola</taxon>
        <taxon>Entomobryomorpha</taxon>
        <taxon>Isotomoidea</taxon>
        <taxon>Isotomidae</taxon>
        <taxon>Proisotominae</taxon>
        <taxon>Folsomia</taxon>
    </lineage>
</organism>
<evidence type="ECO:0000313" key="3">
    <source>
        <dbReference type="EMBL" id="OXA38601.1"/>
    </source>
</evidence>
<feature type="transmembrane region" description="Helical" evidence="2">
    <location>
        <begin position="281"/>
        <end position="302"/>
    </location>
</feature>
<dbReference type="AlphaFoldDB" id="A0A226D1T5"/>
<feature type="compositionally biased region" description="Acidic residues" evidence="1">
    <location>
        <begin position="16"/>
        <end position="38"/>
    </location>
</feature>
<dbReference type="OrthoDB" id="118105at2759"/>
<comment type="caution">
    <text evidence="3">The sequence shown here is derived from an EMBL/GenBank/DDBJ whole genome shotgun (WGS) entry which is preliminary data.</text>
</comment>
<evidence type="ECO:0000256" key="1">
    <source>
        <dbReference type="SAM" id="MobiDB-lite"/>
    </source>
</evidence>